<dbReference type="PANTHER" id="PTHR31811">
    <property type="entry name" value="TRNA A64-2'-O-RIBOSYLPHOSPHATE TRANSFERASE"/>
    <property type="match status" value="1"/>
</dbReference>
<dbReference type="GO" id="GO:0005737">
    <property type="term" value="C:cytoplasm"/>
    <property type="evidence" value="ECO:0007669"/>
    <property type="project" value="TreeGrafter"/>
</dbReference>
<dbReference type="Proteomes" id="UP000030161">
    <property type="component" value="Unassembled WGS sequence"/>
</dbReference>
<dbReference type="Pfam" id="PF04179">
    <property type="entry name" value="Init_tRNA_PT"/>
    <property type="match status" value="1"/>
</dbReference>
<evidence type="ECO:0000313" key="4">
    <source>
        <dbReference type="Proteomes" id="UP000030161"/>
    </source>
</evidence>
<evidence type="ECO:0000259" key="2">
    <source>
        <dbReference type="Pfam" id="PF17184"/>
    </source>
</evidence>
<dbReference type="EMBL" id="AJIX01000021">
    <property type="protein sequence ID" value="KGR10489.1"/>
    <property type="molecule type" value="Genomic_DNA"/>
</dbReference>
<dbReference type="PANTHER" id="PTHR31811:SF0">
    <property type="entry name" value="TRNA A64-2'-O-RIBOSYLPHOSPHATE TRANSFERASE"/>
    <property type="match status" value="1"/>
</dbReference>
<evidence type="ECO:0000313" key="3">
    <source>
        <dbReference type="EMBL" id="KGR10489.1"/>
    </source>
</evidence>
<organism evidence="3 4">
    <name type="scientific">Candida albicans P78048</name>
    <dbReference type="NCBI Taxonomy" id="1094989"/>
    <lineage>
        <taxon>Eukaryota</taxon>
        <taxon>Fungi</taxon>
        <taxon>Dikarya</taxon>
        <taxon>Ascomycota</taxon>
        <taxon>Saccharomycotina</taxon>
        <taxon>Pichiomycetes</taxon>
        <taxon>Debaryomycetaceae</taxon>
        <taxon>Candida/Lodderomyces clade</taxon>
        <taxon>Candida</taxon>
    </lineage>
</organism>
<dbReference type="GO" id="GO:0019988">
    <property type="term" value="P:charged-tRNA amino acid modification"/>
    <property type="evidence" value="ECO:0007669"/>
    <property type="project" value="InterPro"/>
</dbReference>
<accession>A0AB34PSR4</accession>
<proteinExistence type="predicted"/>
<dbReference type="InterPro" id="IPR033421">
    <property type="entry name" value="Rit1_DUSP-like"/>
</dbReference>
<dbReference type="GO" id="GO:0043399">
    <property type="term" value="F:tRNA adenosine(64)-2'-O-ribosylphosphate transferase activity"/>
    <property type="evidence" value="ECO:0007669"/>
    <property type="project" value="InterPro"/>
</dbReference>
<feature type="domain" description="Rit1 N-terminal" evidence="2">
    <location>
        <begin position="19"/>
        <end position="285"/>
    </location>
</feature>
<comment type="caution">
    <text evidence="3">The sequence shown here is derived from an EMBL/GenBank/DDBJ whole genome shotgun (WGS) entry which is preliminary data.</text>
</comment>
<dbReference type="SMR" id="A0AB34PSR4"/>
<keyword evidence="3" id="KW-0808">Transferase</keyword>
<name>A0AB34PSR4_CANAX</name>
<feature type="domain" description="Rit1 DUSP-like" evidence="1">
    <location>
        <begin position="340"/>
        <end position="436"/>
    </location>
</feature>
<sequence>MQQPIFNINNDINEINKDLKKSSLSLKNRLQSIVHDQYFVRTVHRSLSYPLIANERCGLWYVPLNDRLDTCYFKSTDGHTNVWSFSLRRLNLHLLPIILEHGGVVIVDSTRRGKLMPDALSKTIPIWCAVLNSVIFGTGDWLRTPSSMVSKSEHNSIEKLIPSFVASVKQMKLLEGFKLDKPLIPSWYYPGASLNSNLDESVYNICCISASRKVDVHKRIDIRTGNGTISCDYIQGSADDHELWVPSSLCNGKFGADVFWSMAGDLLEDGYIKCGETELIEKINSLYNPVDGSMEIFKLGETGISIGKLEGDAKFSQVNTNIILFHEEYTITDIPKDRQILQYSISSNKKGSNKFREILPKIKIDLPCTILCDTGRDLSVGMALVLLCLNFDLNWCPTTTPPTVTKTLIKQHLSKISQICKVNPSRSTLQSVNTFLF</sequence>
<dbReference type="Pfam" id="PF17184">
    <property type="entry name" value="Rit1_C"/>
    <property type="match status" value="1"/>
</dbReference>
<dbReference type="PIRSF" id="PIRSF007747">
    <property type="entry name" value="Ribosyl_Ptfrase"/>
    <property type="match status" value="1"/>
</dbReference>
<dbReference type="InterPro" id="IPR007306">
    <property type="entry name" value="Rit1"/>
</dbReference>
<evidence type="ECO:0000259" key="1">
    <source>
        <dbReference type="Pfam" id="PF04179"/>
    </source>
</evidence>
<reference evidence="3 4" key="1">
    <citation type="submission" date="2013-12" db="EMBL/GenBank/DDBJ databases">
        <title>The Genome Sequence of Candida albicans P78048.</title>
        <authorList>
            <consortium name="The Broad Institute Genome Sequencing Platform"/>
            <consortium name="The Broad Institute Genome Sequencing Center for Infectious Disease"/>
            <person name="Cuomo C."/>
            <person name="Bennett R."/>
            <person name="Hirakawa M."/>
            <person name="Noverr M."/>
            <person name="Mitchell A."/>
            <person name="Young S.K."/>
            <person name="Zeng Q."/>
            <person name="Gargeya S."/>
            <person name="Fitzgerald M."/>
            <person name="Abouelleil A."/>
            <person name="Alvarado L."/>
            <person name="Berlin A.M."/>
            <person name="Chapman S.B."/>
            <person name="Dewar J."/>
            <person name="Goldberg J."/>
            <person name="Griggs A."/>
            <person name="Gujja S."/>
            <person name="Hansen M."/>
            <person name="Howarth C."/>
            <person name="Imamovic A."/>
            <person name="Larimer J."/>
            <person name="McCowan C."/>
            <person name="Murphy C."/>
            <person name="Pearson M."/>
            <person name="Priest M."/>
            <person name="Roberts A."/>
            <person name="Saif S."/>
            <person name="Shea T."/>
            <person name="Sykes S."/>
            <person name="Wortman J."/>
            <person name="Nusbaum C."/>
            <person name="Birren B."/>
        </authorList>
    </citation>
    <scope>NUCLEOTIDE SEQUENCE [LARGE SCALE GENOMIC DNA]</scope>
    <source>
        <strain evidence="3 4">P78048</strain>
    </source>
</reference>
<dbReference type="InterPro" id="IPR033449">
    <property type="entry name" value="Rit1_N"/>
</dbReference>
<dbReference type="AlphaFoldDB" id="A0AB34PSR4"/>
<gene>
    <name evidence="3" type="ORF">MG3_03248</name>
</gene>
<protein>
    <submittedName>
        <fullName evidence="3">tRNA '-O-ribosylphosphate transferase</fullName>
    </submittedName>
</protein>